<dbReference type="AlphaFoldDB" id="A0A937SBA0"/>
<accession>A0A937SBA0</accession>
<gene>
    <name evidence="1" type="ORF">ISR29_05955</name>
</gene>
<dbReference type="EMBL" id="JADHSG010000012">
    <property type="protein sequence ID" value="MBL6903728.1"/>
    <property type="molecule type" value="Genomic_DNA"/>
</dbReference>
<name>A0A937SBA0_9GAMM</name>
<protein>
    <submittedName>
        <fullName evidence="1">YheV family putative metal-binding protein</fullName>
    </submittedName>
</protein>
<evidence type="ECO:0000313" key="2">
    <source>
        <dbReference type="Proteomes" id="UP000705230"/>
    </source>
</evidence>
<comment type="caution">
    <text evidence="1">The sequence shown here is derived from an EMBL/GenBank/DDBJ whole genome shotgun (WGS) entry which is preliminary data.</text>
</comment>
<proteinExistence type="predicted"/>
<reference evidence="1" key="1">
    <citation type="submission" date="2020-10" db="EMBL/GenBank/DDBJ databases">
        <title>Microbiome of the Black Sea water column analyzed by genome centric metagenomics.</title>
        <authorList>
            <person name="Cabello-Yeves P.J."/>
            <person name="Callieri C."/>
            <person name="Picazo A."/>
            <person name="Mehrshad M."/>
            <person name="Haro-Moreno J.M."/>
            <person name="Roda-Garcia J."/>
            <person name="Dzembekova N."/>
            <person name="Slabakova V."/>
            <person name="Slabakova N."/>
            <person name="Moncheva S."/>
            <person name="Rodriguez-Valera F."/>
        </authorList>
    </citation>
    <scope>NUCLEOTIDE SEQUENCE</scope>
    <source>
        <strain evidence="1">BS30m-G43</strain>
    </source>
</reference>
<sequence length="71" mass="8013">MKKFTQFIAGAICPSCSEQDSIAIHKDDDEIFCAKCGYKEFRPGSKKDSKKEAIIKAINVVDIKDFNKIKK</sequence>
<dbReference type="InterPro" id="IPR012658">
    <property type="entry name" value="YheV"/>
</dbReference>
<dbReference type="Pfam" id="PF09526">
    <property type="entry name" value="DUF2387"/>
    <property type="match status" value="1"/>
</dbReference>
<dbReference type="Proteomes" id="UP000705230">
    <property type="component" value="Unassembled WGS sequence"/>
</dbReference>
<organism evidence="1 2">
    <name type="scientific">SAR86 cluster bacterium</name>
    <dbReference type="NCBI Taxonomy" id="2030880"/>
    <lineage>
        <taxon>Bacteria</taxon>
        <taxon>Pseudomonadati</taxon>
        <taxon>Pseudomonadota</taxon>
        <taxon>Gammaproteobacteria</taxon>
        <taxon>SAR86 cluster</taxon>
    </lineage>
</organism>
<evidence type="ECO:0000313" key="1">
    <source>
        <dbReference type="EMBL" id="MBL6903728.1"/>
    </source>
</evidence>